<name>A0A0G0TMI4_9BACT</name>
<dbReference type="InterPro" id="IPR050595">
    <property type="entry name" value="Bact_response_regulator"/>
</dbReference>
<keyword evidence="1 2" id="KW-0597">Phosphoprotein</keyword>
<evidence type="ECO:0000256" key="1">
    <source>
        <dbReference type="ARBA" id="ARBA00022553"/>
    </source>
</evidence>
<dbReference type="AlphaFoldDB" id="A0A0G0TMI4"/>
<comment type="caution">
    <text evidence="4">The sequence shown here is derived from an EMBL/GenBank/DDBJ whole genome shotgun (WGS) entry which is preliminary data.</text>
</comment>
<dbReference type="SUPFAM" id="SSF52172">
    <property type="entry name" value="CheY-like"/>
    <property type="match status" value="1"/>
</dbReference>
<evidence type="ECO:0000313" key="4">
    <source>
        <dbReference type="EMBL" id="KKR78234.1"/>
    </source>
</evidence>
<dbReference type="PANTHER" id="PTHR44591:SF3">
    <property type="entry name" value="RESPONSE REGULATORY DOMAIN-CONTAINING PROTEIN"/>
    <property type="match status" value="1"/>
</dbReference>
<evidence type="ECO:0000313" key="5">
    <source>
        <dbReference type="Proteomes" id="UP000034749"/>
    </source>
</evidence>
<dbReference type="InterPro" id="IPR001789">
    <property type="entry name" value="Sig_transdc_resp-reg_receiver"/>
</dbReference>
<gene>
    <name evidence="4" type="ORF">UU24_C0040G0005</name>
</gene>
<evidence type="ECO:0000256" key="2">
    <source>
        <dbReference type="PROSITE-ProRule" id="PRU00169"/>
    </source>
</evidence>
<feature type="modified residue" description="4-aspartylphosphate" evidence="2">
    <location>
        <position position="51"/>
    </location>
</feature>
<feature type="domain" description="Response regulatory" evidence="3">
    <location>
        <begin position="1"/>
        <end position="118"/>
    </location>
</feature>
<dbReference type="PROSITE" id="PS50110">
    <property type="entry name" value="RESPONSE_REGULATORY"/>
    <property type="match status" value="1"/>
</dbReference>
<evidence type="ECO:0000259" key="3">
    <source>
        <dbReference type="PROSITE" id="PS50110"/>
    </source>
</evidence>
<dbReference type="EMBL" id="LBZW01000040">
    <property type="protein sequence ID" value="KKR78234.1"/>
    <property type="molecule type" value="Genomic_DNA"/>
</dbReference>
<dbReference type="SMART" id="SM00448">
    <property type="entry name" value="REC"/>
    <property type="match status" value="1"/>
</dbReference>
<protein>
    <submittedName>
        <fullName evidence="4">Two component transcriptional regulator, winged helix family</fullName>
    </submittedName>
</protein>
<dbReference type="PANTHER" id="PTHR44591">
    <property type="entry name" value="STRESS RESPONSE REGULATOR PROTEIN 1"/>
    <property type="match status" value="1"/>
</dbReference>
<dbReference type="GO" id="GO:0000160">
    <property type="term" value="P:phosphorelay signal transduction system"/>
    <property type="evidence" value="ECO:0007669"/>
    <property type="project" value="InterPro"/>
</dbReference>
<dbReference type="Gene3D" id="3.40.50.2300">
    <property type="match status" value="1"/>
</dbReference>
<accession>A0A0G0TMI4</accession>
<organism evidence="4 5">
    <name type="scientific">Candidatus Nomurabacteria bacterium GW2011_GWA2_40_9</name>
    <dbReference type="NCBI Taxonomy" id="1618734"/>
    <lineage>
        <taxon>Bacteria</taxon>
        <taxon>Candidatus Nomuraibacteriota</taxon>
    </lineage>
</organism>
<proteinExistence type="predicted"/>
<reference evidence="4 5" key="1">
    <citation type="journal article" date="2015" name="Nature">
        <title>rRNA introns, odd ribosomes, and small enigmatic genomes across a large radiation of phyla.</title>
        <authorList>
            <person name="Brown C.T."/>
            <person name="Hug L.A."/>
            <person name="Thomas B.C."/>
            <person name="Sharon I."/>
            <person name="Castelle C.J."/>
            <person name="Singh A."/>
            <person name="Wilkins M.J."/>
            <person name="Williams K.H."/>
            <person name="Banfield J.F."/>
        </authorList>
    </citation>
    <scope>NUCLEOTIDE SEQUENCE [LARGE SCALE GENOMIC DNA]</scope>
</reference>
<dbReference type="Pfam" id="PF00072">
    <property type="entry name" value="Response_reg"/>
    <property type="match status" value="1"/>
</dbReference>
<sequence>MILIIEDDDFLQGLEAKKLKKEGYDVLTAMNSVEAFKILNSNTKPDMILLDLLLPDVDGFMILKRIREDETLKKIPVIVFSNLSEEKDIREANKLGISDFMVKSNFTLDELADKIKVLI</sequence>
<dbReference type="InterPro" id="IPR011006">
    <property type="entry name" value="CheY-like_superfamily"/>
</dbReference>
<dbReference type="Proteomes" id="UP000034749">
    <property type="component" value="Unassembled WGS sequence"/>
</dbReference>